<proteinExistence type="predicted"/>
<evidence type="ECO:0000256" key="1">
    <source>
        <dbReference type="SAM" id="Phobius"/>
    </source>
</evidence>
<feature type="transmembrane region" description="Helical" evidence="1">
    <location>
        <begin position="12"/>
        <end position="38"/>
    </location>
</feature>
<dbReference type="RefSeq" id="WP_183393663.1">
    <property type="nucleotide sequence ID" value="NZ_JACIDR010000001.1"/>
</dbReference>
<gene>
    <name evidence="2" type="ORF">GGR24_000450</name>
</gene>
<evidence type="ECO:0000313" key="2">
    <source>
        <dbReference type="EMBL" id="MBB3971817.1"/>
    </source>
</evidence>
<evidence type="ECO:0000313" key="3">
    <source>
        <dbReference type="Proteomes" id="UP000528964"/>
    </source>
</evidence>
<comment type="caution">
    <text evidence="2">The sequence shown here is derived from an EMBL/GenBank/DDBJ whole genome shotgun (WGS) entry which is preliminary data.</text>
</comment>
<name>A0A7W6D0G5_9HYPH</name>
<protein>
    <submittedName>
        <fullName evidence="2">Uncharacterized protein</fullName>
    </submittedName>
</protein>
<reference evidence="2 3" key="1">
    <citation type="submission" date="2020-08" db="EMBL/GenBank/DDBJ databases">
        <title>Genomic Encyclopedia of Type Strains, Phase IV (KMG-IV): sequencing the most valuable type-strain genomes for metagenomic binning, comparative biology and taxonomic classification.</title>
        <authorList>
            <person name="Goeker M."/>
        </authorList>
    </citation>
    <scope>NUCLEOTIDE SEQUENCE [LARGE SCALE GENOMIC DNA]</scope>
    <source>
        <strain evidence="2 3">DSM 25481</strain>
    </source>
</reference>
<dbReference type="AlphaFoldDB" id="A0A7W6D0G5"/>
<keyword evidence="1" id="KW-0472">Membrane</keyword>
<dbReference type="EMBL" id="JACIDR010000001">
    <property type="protein sequence ID" value="MBB3971817.1"/>
    <property type="molecule type" value="Genomic_DNA"/>
</dbReference>
<sequence>MLRRRRRHIEIFSISALDLFASALGAFILVTIILFPYYGEGRTAPERLALKDETIRRLESQLEAARPPGPPFVLVRIRWAASGADVDLHVTDPAGQEFFWRRPNASGLDYASSAAELSSDMTGGPGVEVWEHPAATPGPYQIDYVANGLPAGSTVEVSGAVFDRTGRRALPPRTLRTARERVRAATLTVEDDGRVVIR</sequence>
<keyword evidence="1" id="KW-0812">Transmembrane</keyword>
<dbReference type="Proteomes" id="UP000528964">
    <property type="component" value="Unassembled WGS sequence"/>
</dbReference>
<keyword evidence="1" id="KW-1133">Transmembrane helix</keyword>
<accession>A0A7W6D0G5</accession>
<keyword evidence="3" id="KW-1185">Reference proteome</keyword>
<organism evidence="2 3">
    <name type="scientific">Hansschlegelia beijingensis</name>
    <dbReference type="NCBI Taxonomy" id="1133344"/>
    <lineage>
        <taxon>Bacteria</taxon>
        <taxon>Pseudomonadati</taxon>
        <taxon>Pseudomonadota</taxon>
        <taxon>Alphaproteobacteria</taxon>
        <taxon>Hyphomicrobiales</taxon>
        <taxon>Methylopilaceae</taxon>
        <taxon>Hansschlegelia</taxon>
    </lineage>
</organism>